<proteinExistence type="predicted"/>
<evidence type="ECO:0000313" key="4">
    <source>
        <dbReference type="EMBL" id="GLX78386.1"/>
    </source>
</evidence>
<feature type="modified residue" description="4-aspartylphosphate" evidence="2">
    <location>
        <position position="57"/>
    </location>
</feature>
<evidence type="ECO:0000259" key="3">
    <source>
        <dbReference type="PROSITE" id="PS50110"/>
    </source>
</evidence>
<dbReference type="InterPro" id="IPR050595">
    <property type="entry name" value="Bact_response_regulator"/>
</dbReference>
<dbReference type="SUPFAM" id="SSF52172">
    <property type="entry name" value="CheY-like"/>
    <property type="match status" value="1"/>
</dbReference>
<dbReference type="Proteomes" id="UP001157186">
    <property type="component" value="Unassembled WGS sequence"/>
</dbReference>
<evidence type="ECO:0000256" key="2">
    <source>
        <dbReference type="PROSITE-ProRule" id="PRU00169"/>
    </source>
</evidence>
<dbReference type="SMART" id="SM00448">
    <property type="entry name" value="REC"/>
    <property type="match status" value="1"/>
</dbReference>
<dbReference type="Gene3D" id="3.40.50.2300">
    <property type="match status" value="1"/>
</dbReference>
<dbReference type="PANTHER" id="PTHR44591:SF3">
    <property type="entry name" value="RESPONSE REGULATORY DOMAIN-CONTAINING PROTEIN"/>
    <property type="match status" value="1"/>
</dbReference>
<evidence type="ECO:0000256" key="1">
    <source>
        <dbReference type="ARBA" id="ARBA00022553"/>
    </source>
</evidence>
<sequence length="124" mass="13987">MDFRKHILIVEDEPHIANLYREFIEEFDYQTSICLDGEQALSLFTTNPTNFDLVLTDQTMPNISGNELSSQLLKVAPSVPIIMCTGHSTENDKKTAIDIGIKHYLVKPVNLPDLVTVIDNLLKD</sequence>
<dbReference type="PROSITE" id="PS50110">
    <property type="entry name" value="RESPONSE_REGULATORY"/>
    <property type="match status" value="1"/>
</dbReference>
<dbReference type="InterPro" id="IPR011006">
    <property type="entry name" value="CheY-like_superfamily"/>
</dbReference>
<dbReference type="CDD" id="cd17546">
    <property type="entry name" value="REC_hyHK_CKI1_RcsC-like"/>
    <property type="match status" value="1"/>
</dbReference>
<evidence type="ECO:0000313" key="5">
    <source>
        <dbReference type="Proteomes" id="UP001157186"/>
    </source>
</evidence>
<protein>
    <recommendedName>
        <fullName evidence="3">Response regulatory domain-containing protein</fullName>
    </recommendedName>
</protein>
<keyword evidence="1 2" id="KW-0597">Phosphoprotein</keyword>
<keyword evidence="5" id="KW-1185">Reference proteome</keyword>
<accession>A0ABQ6GR46</accession>
<dbReference type="PANTHER" id="PTHR44591">
    <property type="entry name" value="STRESS RESPONSE REGULATOR PROTEIN 1"/>
    <property type="match status" value="1"/>
</dbReference>
<dbReference type="EMBL" id="BSST01000001">
    <property type="protein sequence ID" value="GLX78386.1"/>
    <property type="molecule type" value="Genomic_DNA"/>
</dbReference>
<dbReference type="InterPro" id="IPR001789">
    <property type="entry name" value="Sig_transdc_resp-reg_receiver"/>
</dbReference>
<dbReference type="Pfam" id="PF00072">
    <property type="entry name" value="Response_reg"/>
    <property type="match status" value="1"/>
</dbReference>
<gene>
    <name evidence="4" type="ORF">tinsulaeT_17260</name>
</gene>
<dbReference type="RefSeq" id="WP_284244270.1">
    <property type="nucleotide sequence ID" value="NZ_BSST01000001.1"/>
</dbReference>
<feature type="domain" description="Response regulatory" evidence="3">
    <location>
        <begin position="6"/>
        <end position="122"/>
    </location>
</feature>
<reference evidence="4 5" key="1">
    <citation type="submission" date="2023-03" db="EMBL/GenBank/DDBJ databases">
        <title>Draft genome sequence of Thalassotalea insulae KCTC 62186T.</title>
        <authorList>
            <person name="Sawabe T."/>
        </authorList>
    </citation>
    <scope>NUCLEOTIDE SEQUENCE [LARGE SCALE GENOMIC DNA]</scope>
    <source>
        <strain evidence="4 5">KCTC 62186</strain>
    </source>
</reference>
<comment type="caution">
    <text evidence="4">The sequence shown here is derived from an EMBL/GenBank/DDBJ whole genome shotgun (WGS) entry which is preliminary data.</text>
</comment>
<name>A0ABQ6GR46_9GAMM</name>
<organism evidence="4 5">
    <name type="scientific">Thalassotalea insulae</name>
    <dbReference type="NCBI Taxonomy" id="2056778"/>
    <lineage>
        <taxon>Bacteria</taxon>
        <taxon>Pseudomonadati</taxon>
        <taxon>Pseudomonadota</taxon>
        <taxon>Gammaproteobacteria</taxon>
        <taxon>Alteromonadales</taxon>
        <taxon>Colwelliaceae</taxon>
        <taxon>Thalassotalea</taxon>
    </lineage>
</organism>